<comment type="similarity">
    <text evidence="7">Belongs to the PINc/VapC protein family.</text>
</comment>
<dbReference type="AlphaFoldDB" id="A0A0G0JR22"/>
<organism evidence="9 10">
    <name type="scientific">Candidatus Daviesbacteria bacterium GW2011_GWA2_38_24</name>
    <dbReference type="NCBI Taxonomy" id="1618422"/>
    <lineage>
        <taxon>Bacteria</taxon>
        <taxon>Candidatus Daviesiibacteriota</taxon>
    </lineage>
</organism>
<dbReference type="PANTHER" id="PTHR33653:SF1">
    <property type="entry name" value="RIBONUCLEASE VAPC2"/>
    <property type="match status" value="1"/>
</dbReference>
<keyword evidence="4" id="KW-0479">Metal-binding</keyword>
<evidence type="ECO:0000256" key="4">
    <source>
        <dbReference type="ARBA" id="ARBA00022723"/>
    </source>
</evidence>
<dbReference type="InterPro" id="IPR050556">
    <property type="entry name" value="Type_II_TA_system_RNase"/>
</dbReference>
<dbReference type="CDD" id="cd18741">
    <property type="entry name" value="PIN_VapC4-5_FitB-like"/>
    <property type="match status" value="1"/>
</dbReference>
<keyword evidence="5" id="KW-0378">Hydrolase</keyword>
<evidence type="ECO:0000256" key="2">
    <source>
        <dbReference type="ARBA" id="ARBA00022649"/>
    </source>
</evidence>
<evidence type="ECO:0000256" key="3">
    <source>
        <dbReference type="ARBA" id="ARBA00022722"/>
    </source>
</evidence>
<comment type="caution">
    <text evidence="9">The sequence shown here is derived from an EMBL/GenBank/DDBJ whole genome shotgun (WGS) entry which is preliminary data.</text>
</comment>
<proteinExistence type="inferred from homology"/>
<accession>A0A0G0JR22</accession>
<evidence type="ECO:0000256" key="6">
    <source>
        <dbReference type="ARBA" id="ARBA00022842"/>
    </source>
</evidence>
<dbReference type="EMBL" id="LBUP01000010">
    <property type="protein sequence ID" value="KKQ65550.1"/>
    <property type="molecule type" value="Genomic_DNA"/>
</dbReference>
<sequence length="132" mass="15230">MFLIDTDVLIWVLRGNKKYTEFLGKLKDQSFLSISTITVAEIYKNIFPSEILKTENLLNEFQIWDVNYPTAKQAGFYWQQFSKRLKNLSLTDCLIAGTANTNNLTLVSLNTKHFPMKDIEVLNPLTSAVRQH</sequence>
<evidence type="ECO:0000259" key="8">
    <source>
        <dbReference type="Pfam" id="PF01850"/>
    </source>
</evidence>
<dbReference type="InterPro" id="IPR029060">
    <property type="entry name" value="PIN-like_dom_sf"/>
</dbReference>
<dbReference type="PANTHER" id="PTHR33653">
    <property type="entry name" value="RIBONUCLEASE VAPC2"/>
    <property type="match status" value="1"/>
</dbReference>
<dbReference type="Gene3D" id="3.40.50.1010">
    <property type="entry name" value="5'-nuclease"/>
    <property type="match status" value="1"/>
</dbReference>
<comment type="cofactor">
    <cofactor evidence="1">
        <name>Mg(2+)</name>
        <dbReference type="ChEBI" id="CHEBI:18420"/>
    </cofactor>
</comment>
<dbReference type="Proteomes" id="UP000034235">
    <property type="component" value="Unassembled WGS sequence"/>
</dbReference>
<dbReference type="InterPro" id="IPR002716">
    <property type="entry name" value="PIN_dom"/>
</dbReference>
<name>A0A0G0JR22_9BACT</name>
<gene>
    <name evidence="9" type="ORF">US86_C0010G0024</name>
</gene>
<keyword evidence="2" id="KW-1277">Toxin-antitoxin system</keyword>
<dbReference type="GO" id="GO:0016787">
    <property type="term" value="F:hydrolase activity"/>
    <property type="evidence" value="ECO:0007669"/>
    <property type="project" value="UniProtKB-KW"/>
</dbReference>
<dbReference type="SUPFAM" id="SSF88723">
    <property type="entry name" value="PIN domain-like"/>
    <property type="match status" value="1"/>
</dbReference>
<evidence type="ECO:0000313" key="10">
    <source>
        <dbReference type="Proteomes" id="UP000034235"/>
    </source>
</evidence>
<dbReference type="GO" id="GO:0046872">
    <property type="term" value="F:metal ion binding"/>
    <property type="evidence" value="ECO:0007669"/>
    <property type="project" value="UniProtKB-KW"/>
</dbReference>
<keyword evidence="3" id="KW-0540">Nuclease</keyword>
<reference evidence="9 10" key="1">
    <citation type="journal article" date="2015" name="Nature">
        <title>rRNA introns, odd ribosomes, and small enigmatic genomes across a large radiation of phyla.</title>
        <authorList>
            <person name="Brown C.T."/>
            <person name="Hug L.A."/>
            <person name="Thomas B.C."/>
            <person name="Sharon I."/>
            <person name="Castelle C.J."/>
            <person name="Singh A."/>
            <person name="Wilkins M.J."/>
            <person name="Williams K.H."/>
            <person name="Banfield J.F."/>
        </authorList>
    </citation>
    <scope>NUCLEOTIDE SEQUENCE [LARGE SCALE GENOMIC DNA]</scope>
</reference>
<dbReference type="Pfam" id="PF01850">
    <property type="entry name" value="PIN"/>
    <property type="match status" value="1"/>
</dbReference>
<evidence type="ECO:0000256" key="5">
    <source>
        <dbReference type="ARBA" id="ARBA00022801"/>
    </source>
</evidence>
<protein>
    <submittedName>
        <fullName evidence="9">Putative ribonuclease VapC</fullName>
    </submittedName>
</protein>
<evidence type="ECO:0000256" key="1">
    <source>
        <dbReference type="ARBA" id="ARBA00001946"/>
    </source>
</evidence>
<keyword evidence="6" id="KW-0460">Magnesium</keyword>
<dbReference type="GO" id="GO:0004518">
    <property type="term" value="F:nuclease activity"/>
    <property type="evidence" value="ECO:0007669"/>
    <property type="project" value="UniProtKB-KW"/>
</dbReference>
<feature type="domain" description="PIN" evidence="8">
    <location>
        <begin position="3"/>
        <end position="112"/>
    </location>
</feature>
<evidence type="ECO:0000313" key="9">
    <source>
        <dbReference type="EMBL" id="KKQ65550.1"/>
    </source>
</evidence>
<evidence type="ECO:0000256" key="7">
    <source>
        <dbReference type="ARBA" id="ARBA00038093"/>
    </source>
</evidence>